<comment type="caution">
    <text evidence="3">The sequence shown here is derived from an EMBL/GenBank/DDBJ whole genome shotgun (WGS) entry which is preliminary data.</text>
</comment>
<dbReference type="CDD" id="cd14688">
    <property type="entry name" value="bZIP_YAP"/>
    <property type="match status" value="1"/>
</dbReference>
<reference evidence="3 4" key="1">
    <citation type="journal article" date="2018" name="IMA Fungus">
        <title>IMA Genome-F 9: Draft genome sequence of Annulohypoxylon stygium, Aspergillus mulundensis, Berkeleyomyces basicola (syn. Thielaviopsis basicola), Ceratocystis smalleyi, two Cercospora beticola strains, Coleophoma cylindrospora, Fusarium fracticaudum, Phialophora cf. hyalina, and Morchella septimelata.</title>
        <authorList>
            <person name="Wingfield B.D."/>
            <person name="Bills G.F."/>
            <person name="Dong Y."/>
            <person name="Huang W."/>
            <person name="Nel W.J."/>
            <person name="Swalarsk-Parry B.S."/>
            <person name="Vaghefi N."/>
            <person name="Wilken P.M."/>
            <person name="An Z."/>
            <person name="de Beer Z.W."/>
            <person name="De Vos L."/>
            <person name="Chen L."/>
            <person name="Duong T.A."/>
            <person name="Gao Y."/>
            <person name="Hammerbacher A."/>
            <person name="Kikkert J.R."/>
            <person name="Li Y."/>
            <person name="Li H."/>
            <person name="Li K."/>
            <person name="Li Q."/>
            <person name="Liu X."/>
            <person name="Ma X."/>
            <person name="Naidoo K."/>
            <person name="Pethybridge S.J."/>
            <person name="Sun J."/>
            <person name="Steenkamp E.T."/>
            <person name="van der Nest M.A."/>
            <person name="van Wyk S."/>
            <person name="Wingfield M.J."/>
            <person name="Xiong C."/>
            <person name="Yue Q."/>
            <person name="Zhang X."/>
        </authorList>
    </citation>
    <scope>NUCLEOTIDE SEQUENCE [LARGE SCALE GENOMIC DNA]</scope>
    <source>
        <strain evidence="3 4">BP5796</strain>
    </source>
</reference>
<evidence type="ECO:0000256" key="2">
    <source>
        <dbReference type="SAM" id="MobiDB-lite"/>
    </source>
</evidence>
<feature type="compositionally biased region" description="Polar residues" evidence="2">
    <location>
        <begin position="144"/>
        <end position="164"/>
    </location>
</feature>
<dbReference type="InterPro" id="IPR021833">
    <property type="entry name" value="DUF3425"/>
</dbReference>
<feature type="region of interest" description="Disordered" evidence="2">
    <location>
        <begin position="1"/>
        <end position="59"/>
    </location>
</feature>
<keyword evidence="4" id="KW-1185">Reference proteome</keyword>
<dbReference type="AlphaFoldDB" id="A0A3D8T120"/>
<dbReference type="PANTHER" id="PTHR37012">
    <property type="entry name" value="B-ZIP TRANSCRIPTION FACTOR (EUROFUNG)-RELATED"/>
    <property type="match status" value="1"/>
</dbReference>
<evidence type="ECO:0000313" key="3">
    <source>
        <dbReference type="EMBL" id="RDW92272.1"/>
    </source>
</evidence>
<name>A0A3D8T120_9HELO</name>
<dbReference type="Proteomes" id="UP000256328">
    <property type="component" value="Unassembled WGS sequence"/>
</dbReference>
<dbReference type="EMBL" id="PDLN01000002">
    <property type="protein sequence ID" value="RDW92272.1"/>
    <property type="molecule type" value="Genomic_DNA"/>
</dbReference>
<proteinExistence type="predicted"/>
<dbReference type="Gene3D" id="1.20.5.170">
    <property type="match status" value="1"/>
</dbReference>
<keyword evidence="1" id="KW-0175">Coiled coil</keyword>
<feature type="compositionally biased region" description="Low complexity" evidence="2">
    <location>
        <begin position="1"/>
        <end position="18"/>
    </location>
</feature>
<gene>
    <name evidence="3" type="ORF">BP5796_01666</name>
</gene>
<evidence type="ECO:0000256" key="1">
    <source>
        <dbReference type="SAM" id="Coils"/>
    </source>
</evidence>
<evidence type="ECO:0000313" key="4">
    <source>
        <dbReference type="Proteomes" id="UP000256328"/>
    </source>
</evidence>
<protein>
    <recommendedName>
        <fullName evidence="5">BZIP domain-containing protein</fullName>
    </recommendedName>
</protein>
<feature type="coiled-coil region" evidence="1">
    <location>
        <begin position="70"/>
        <end position="110"/>
    </location>
</feature>
<evidence type="ECO:0008006" key="5">
    <source>
        <dbReference type="Google" id="ProtNLM"/>
    </source>
</evidence>
<dbReference type="Pfam" id="PF11905">
    <property type="entry name" value="DUF3425"/>
    <property type="match status" value="1"/>
</dbReference>
<organism evidence="3 4">
    <name type="scientific">Coleophoma crateriformis</name>
    <dbReference type="NCBI Taxonomy" id="565419"/>
    <lineage>
        <taxon>Eukaryota</taxon>
        <taxon>Fungi</taxon>
        <taxon>Dikarya</taxon>
        <taxon>Ascomycota</taxon>
        <taxon>Pezizomycotina</taxon>
        <taxon>Leotiomycetes</taxon>
        <taxon>Helotiales</taxon>
        <taxon>Dermateaceae</taxon>
        <taxon>Coleophoma</taxon>
    </lineage>
</organism>
<dbReference type="OrthoDB" id="2985014at2759"/>
<accession>A0A3D8T120</accession>
<feature type="region of interest" description="Disordered" evidence="2">
    <location>
        <begin position="118"/>
        <end position="164"/>
    </location>
</feature>
<sequence length="495" mass="54831">MSDNNSNSNSNTESTSEGDNSDVHRLGGRPAKAGAKRRASRAGTRSVATLSEAQLARKRANDREAQRLIRRRTKDHIEQLERRIRSLSEGQGTTGELEELRRRNTELETELSMLRGPRSLSEEGVVGQDGKRINQGSLPRRPSAPTSYPSSYIATNESMSTSRYSTPDSLWPPWPASYSHPFVAESLAGTSSSNASLTSAYSSYESPSMLSSVVGSPIGMVSPIAPPRSDPGLVDVSDESWLPMNDSRMMPIPILSDASQPNLGSTNDHSTPSWELPIRTLPPTGPIDNIIISLVQQQQNKIVNGDDVLSTIGPHQPSMNAIVYSDQTATSHHISTILSDVLKNTALQRIPERAAALHFLYRLVQWQIYPSKSTYDQLLDWQIPRTTQIITPHPAWADYIAWPKLRDEVICNLATYGSEDFQHVYTSSLNVNWHWRDTDAFVIENDGQVVLSMEFESHISNLANWSLDAPFARKYPELGRLCKFTEGESGGQSCV</sequence>
<dbReference type="PANTHER" id="PTHR37012:SF2">
    <property type="entry name" value="BZIP DOMAIN-CONTAINING PROTEIN-RELATED"/>
    <property type="match status" value="1"/>
</dbReference>